<evidence type="ECO:0000256" key="1">
    <source>
        <dbReference type="SAM" id="Phobius"/>
    </source>
</evidence>
<keyword evidence="1" id="KW-1133">Transmembrane helix</keyword>
<keyword evidence="1" id="KW-0812">Transmembrane</keyword>
<evidence type="ECO:0000313" key="2">
    <source>
        <dbReference type="EMBL" id="DAF98069.1"/>
    </source>
</evidence>
<keyword evidence="1" id="KW-0472">Membrane</keyword>
<reference evidence="2" key="1">
    <citation type="journal article" date="2021" name="Proc. Natl. Acad. Sci. U.S.A.">
        <title>A Catalog of Tens of Thousands of Viruses from Human Metagenomes Reveals Hidden Associations with Chronic Diseases.</title>
        <authorList>
            <person name="Tisza M.J."/>
            <person name="Buck C.B."/>
        </authorList>
    </citation>
    <scope>NUCLEOTIDE SEQUENCE</scope>
    <source>
        <strain evidence="2">CtGsX68</strain>
    </source>
</reference>
<proteinExistence type="predicted"/>
<protein>
    <submittedName>
        <fullName evidence="2">Uncharacterized protein</fullName>
    </submittedName>
</protein>
<sequence>MGELSIGLIFFYASAICLLIAYKPDRIQRPIWGAIFMYPFI</sequence>
<accession>A0A8S5UUB4</accession>
<name>A0A8S5UUB4_9CAUD</name>
<organism evidence="2">
    <name type="scientific">Siphoviridae sp. ctGsX68</name>
    <dbReference type="NCBI Taxonomy" id="2825417"/>
    <lineage>
        <taxon>Viruses</taxon>
        <taxon>Duplodnaviria</taxon>
        <taxon>Heunggongvirae</taxon>
        <taxon>Uroviricota</taxon>
        <taxon>Caudoviricetes</taxon>
    </lineage>
</organism>
<dbReference type="EMBL" id="BK016141">
    <property type="protein sequence ID" value="DAF98069.1"/>
    <property type="molecule type" value="Genomic_DNA"/>
</dbReference>
<feature type="transmembrane region" description="Helical" evidence="1">
    <location>
        <begin position="6"/>
        <end position="22"/>
    </location>
</feature>